<dbReference type="Pfam" id="PF13426">
    <property type="entry name" value="PAS_9"/>
    <property type="match status" value="1"/>
</dbReference>
<dbReference type="CDD" id="cd00130">
    <property type="entry name" value="PAS"/>
    <property type="match status" value="1"/>
</dbReference>
<feature type="transmembrane region" description="Helical" evidence="1">
    <location>
        <begin position="27"/>
        <end position="46"/>
    </location>
</feature>
<dbReference type="PANTHER" id="PTHR44757">
    <property type="entry name" value="DIGUANYLATE CYCLASE DGCP"/>
    <property type="match status" value="1"/>
</dbReference>
<evidence type="ECO:0000313" key="6">
    <source>
        <dbReference type="EMBL" id="GAK52142.1"/>
    </source>
</evidence>
<dbReference type="SUPFAM" id="SSF55785">
    <property type="entry name" value="PYP-like sensor domain (PAS domain)"/>
    <property type="match status" value="1"/>
</dbReference>
<dbReference type="SUPFAM" id="SSF141868">
    <property type="entry name" value="EAL domain-like"/>
    <property type="match status" value="1"/>
</dbReference>
<dbReference type="PANTHER" id="PTHR44757:SF2">
    <property type="entry name" value="BIOFILM ARCHITECTURE MAINTENANCE PROTEIN MBAA"/>
    <property type="match status" value="1"/>
</dbReference>
<dbReference type="PROSITE" id="PS50887">
    <property type="entry name" value="GGDEF"/>
    <property type="match status" value="1"/>
</dbReference>
<dbReference type="HOGENOM" id="CLU_000445_70_20_0"/>
<organism evidence="6">
    <name type="scientific">Candidatus Moduliflexus flocculans</name>
    <dbReference type="NCBI Taxonomy" id="1499966"/>
    <lineage>
        <taxon>Bacteria</taxon>
        <taxon>Candidatus Moduliflexota</taxon>
        <taxon>Candidatus Moduliflexia</taxon>
        <taxon>Candidatus Moduliflexales</taxon>
        <taxon>Candidatus Moduliflexaceae</taxon>
    </lineage>
</organism>
<feature type="domain" description="PAC" evidence="3">
    <location>
        <begin position="165"/>
        <end position="219"/>
    </location>
</feature>
<dbReference type="InterPro" id="IPR043128">
    <property type="entry name" value="Rev_trsase/Diguanyl_cyclase"/>
</dbReference>
<dbReference type="Pfam" id="PF00990">
    <property type="entry name" value="GGDEF"/>
    <property type="match status" value="1"/>
</dbReference>
<dbReference type="FunFam" id="3.20.20.450:FF:000001">
    <property type="entry name" value="Cyclic di-GMP phosphodiesterase yahA"/>
    <property type="match status" value="1"/>
</dbReference>
<dbReference type="InterPro" id="IPR052155">
    <property type="entry name" value="Biofilm_reg_signaling"/>
</dbReference>
<dbReference type="STRING" id="1499966.U14_03393"/>
<dbReference type="Pfam" id="PF00563">
    <property type="entry name" value="EAL"/>
    <property type="match status" value="1"/>
</dbReference>
<dbReference type="SMART" id="SM00091">
    <property type="entry name" value="PAS"/>
    <property type="match status" value="1"/>
</dbReference>
<dbReference type="PROSITE" id="PS50112">
    <property type="entry name" value="PAS"/>
    <property type="match status" value="1"/>
</dbReference>
<dbReference type="InterPro" id="IPR001633">
    <property type="entry name" value="EAL_dom"/>
</dbReference>
<dbReference type="Gene3D" id="3.30.450.20">
    <property type="entry name" value="PAS domain"/>
    <property type="match status" value="1"/>
</dbReference>
<dbReference type="EMBL" id="DF820458">
    <property type="protein sequence ID" value="GAK52142.1"/>
    <property type="molecule type" value="Genomic_DNA"/>
</dbReference>
<evidence type="ECO:0000259" key="5">
    <source>
        <dbReference type="PROSITE" id="PS50887"/>
    </source>
</evidence>
<dbReference type="CDD" id="cd01949">
    <property type="entry name" value="GGDEF"/>
    <property type="match status" value="1"/>
</dbReference>
<dbReference type="Gene3D" id="3.30.70.270">
    <property type="match status" value="1"/>
</dbReference>
<dbReference type="PROSITE" id="PS50113">
    <property type="entry name" value="PAC"/>
    <property type="match status" value="1"/>
</dbReference>
<keyword evidence="7" id="KW-1185">Reference proteome</keyword>
<dbReference type="NCBIfam" id="TIGR00229">
    <property type="entry name" value="sensory_box"/>
    <property type="match status" value="1"/>
</dbReference>
<sequence length="652" mass="74692">MMITDAIALFGGWHVLSLSSTERVVSFLWVCALMLGLSIGGVFWIFRKMTYVEETITQSYKTFETRIEEQARHLAMFNAFFTQEVADHQRHKTEFELINNIFEHSLEGIMITDMTGAIVKLNPSYTQITGYAESECLGKNPRMLNSGIHDQVFFENLWDELRKHEHWEGEIWNRRKTGEAFPAWLKISAIHNERGEVSHYLGVFHDLTDLKHSQRQIAYQANYDALTGLPNRHLFRDHLEMALAQAQRHHHHVGVIFLDLDNFKTVNGTLGYAVGDVLLQEFAARLKRCCRAEDTIARLAGDEFMILLPEMKPHGHDAIEVAKRILQSFSSPFFIKGHQIMSSASIGMTIYPDDGYDVATLEKNADIARNRAKEQGRNTYMLYTRPMQDVLMERMALERDLYNALTQNELRVYYQPQLDMKTGKIVGAEALVRWQRQEELVSPDKFIPFAEESGLIVPLGEWVLRQACRQTKIWHEAGFHELSIAINLSAKQFQNDHLVKLVADVLLETGLPPHSLRLEITESTVMKDVSLAVEIMCSLRALGIRLSIDDFGTGYSSLNYLKCFPLDEIKIDKSFVKDIPERHDDVAIAQAIFSLAHSLNMKVLAEGIENEVQLEFMRRNDCDQIQGFLFSKPIKSEEMTSLLTDGKQLQFS</sequence>
<dbReference type="InterPro" id="IPR001610">
    <property type="entry name" value="PAC"/>
</dbReference>
<name>A0A081BP26_9BACT</name>
<feature type="domain" description="PAS" evidence="2">
    <location>
        <begin position="94"/>
        <end position="140"/>
    </location>
</feature>
<protein>
    <submittedName>
        <fullName evidence="6">Diguanylate cyclase/phosphodiesterase with PAS/PAC sensor(S)</fullName>
    </submittedName>
</protein>
<dbReference type="AlphaFoldDB" id="A0A081BP26"/>
<dbReference type="Proteomes" id="UP000030700">
    <property type="component" value="Unassembled WGS sequence"/>
</dbReference>
<dbReference type="SMART" id="SM00052">
    <property type="entry name" value="EAL"/>
    <property type="match status" value="1"/>
</dbReference>
<dbReference type="CDD" id="cd01948">
    <property type="entry name" value="EAL"/>
    <property type="match status" value="1"/>
</dbReference>
<evidence type="ECO:0000256" key="1">
    <source>
        <dbReference type="SAM" id="Phobius"/>
    </source>
</evidence>
<dbReference type="InterPro" id="IPR000700">
    <property type="entry name" value="PAS-assoc_C"/>
</dbReference>
<dbReference type="InterPro" id="IPR000160">
    <property type="entry name" value="GGDEF_dom"/>
</dbReference>
<keyword evidence="1" id="KW-1133">Transmembrane helix</keyword>
<dbReference type="InterPro" id="IPR035965">
    <property type="entry name" value="PAS-like_dom_sf"/>
</dbReference>
<dbReference type="Gene3D" id="3.20.20.450">
    <property type="entry name" value="EAL domain"/>
    <property type="match status" value="1"/>
</dbReference>
<dbReference type="InterPro" id="IPR000014">
    <property type="entry name" value="PAS"/>
</dbReference>
<keyword evidence="1" id="KW-0812">Transmembrane</keyword>
<accession>A0A081BP26</accession>
<dbReference type="SMART" id="SM00086">
    <property type="entry name" value="PAC"/>
    <property type="match status" value="1"/>
</dbReference>
<dbReference type="PROSITE" id="PS50883">
    <property type="entry name" value="EAL"/>
    <property type="match status" value="1"/>
</dbReference>
<dbReference type="NCBIfam" id="TIGR00254">
    <property type="entry name" value="GGDEF"/>
    <property type="match status" value="1"/>
</dbReference>
<gene>
    <name evidence="6" type="ORF">U14_03393</name>
</gene>
<evidence type="ECO:0000259" key="4">
    <source>
        <dbReference type="PROSITE" id="PS50883"/>
    </source>
</evidence>
<dbReference type="SMART" id="SM00267">
    <property type="entry name" value="GGDEF"/>
    <property type="match status" value="1"/>
</dbReference>
<proteinExistence type="predicted"/>
<evidence type="ECO:0000259" key="3">
    <source>
        <dbReference type="PROSITE" id="PS50113"/>
    </source>
</evidence>
<dbReference type="InterPro" id="IPR029787">
    <property type="entry name" value="Nucleotide_cyclase"/>
</dbReference>
<reference evidence="6" key="1">
    <citation type="journal article" date="2015" name="PeerJ">
        <title>First genomic representation of candidate bacterial phylum KSB3 points to enhanced environmental sensing as a trigger of wastewater bulking.</title>
        <authorList>
            <person name="Sekiguchi Y."/>
            <person name="Ohashi A."/>
            <person name="Parks D.H."/>
            <person name="Yamauchi T."/>
            <person name="Tyson G.W."/>
            <person name="Hugenholtz P."/>
        </authorList>
    </citation>
    <scope>NUCLEOTIDE SEQUENCE [LARGE SCALE GENOMIC DNA]</scope>
</reference>
<dbReference type="InterPro" id="IPR035919">
    <property type="entry name" value="EAL_sf"/>
</dbReference>
<evidence type="ECO:0000259" key="2">
    <source>
        <dbReference type="PROSITE" id="PS50112"/>
    </source>
</evidence>
<keyword evidence="1" id="KW-0472">Membrane</keyword>
<dbReference type="SUPFAM" id="SSF55073">
    <property type="entry name" value="Nucleotide cyclase"/>
    <property type="match status" value="1"/>
</dbReference>
<evidence type="ECO:0000313" key="7">
    <source>
        <dbReference type="Proteomes" id="UP000030700"/>
    </source>
</evidence>
<feature type="domain" description="GGDEF" evidence="5">
    <location>
        <begin position="251"/>
        <end position="385"/>
    </location>
</feature>
<feature type="domain" description="EAL" evidence="4">
    <location>
        <begin position="394"/>
        <end position="647"/>
    </location>
</feature>